<dbReference type="InterPro" id="IPR050121">
    <property type="entry name" value="Cytochrome_P450_monoxygenase"/>
</dbReference>
<dbReference type="PRINTS" id="PR00463">
    <property type="entry name" value="EP450I"/>
</dbReference>
<keyword evidence="5" id="KW-1133">Transmembrane helix</keyword>
<keyword evidence="3 4" id="KW-0479">Metal-binding</keyword>
<keyword evidence="5" id="KW-0812">Transmembrane</keyword>
<dbReference type="CDD" id="cd00302">
    <property type="entry name" value="cytochrome_P450"/>
    <property type="match status" value="1"/>
</dbReference>
<dbReference type="GO" id="GO:0016705">
    <property type="term" value="F:oxidoreductase activity, acting on paired donors, with incorporation or reduction of molecular oxygen"/>
    <property type="evidence" value="ECO:0007669"/>
    <property type="project" value="InterPro"/>
</dbReference>
<evidence type="ECO:0008006" key="8">
    <source>
        <dbReference type="Google" id="ProtNLM"/>
    </source>
</evidence>
<feature type="binding site" description="axial binding residue" evidence="3">
    <location>
        <position position="462"/>
    </location>
    <ligand>
        <name>heme</name>
        <dbReference type="ChEBI" id="CHEBI:30413"/>
    </ligand>
    <ligandPart>
        <name>Fe</name>
        <dbReference type="ChEBI" id="CHEBI:18248"/>
    </ligandPart>
</feature>
<dbReference type="AlphaFoldDB" id="A0A1Z4KTT4"/>
<dbReference type="Gene3D" id="1.10.630.10">
    <property type="entry name" value="Cytochrome P450"/>
    <property type="match status" value="1"/>
</dbReference>
<comment type="cofactor">
    <cofactor evidence="1 3">
        <name>heme</name>
        <dbReference type="ChEBI" id="CHEBI:30413"/>
    </cofactor>
</comment>
<keyword evidence="3 4" id="KW-0349">Heme</keyword>
<proteinExistence type="inferred from homology"/>
<name>A0A1Z4KTT4_ANAVA</name>
<evidence type="ECO:0000256" key="3">
    <source>
        <dbReference type="PIRSR" id="PIRSR602401-1"/>
    </source>
</evidence>
<dbReference type="PANTHER" id="PTHR24305:SF166">
    <property type="entry name" value="CYTOCHROME P450 12A4, MITOCHONDRIAL-RELATED"/>
    <property type="match status" value="1"/>
</dbReference>
<dbReference type="GO" id="GO:0005506">
    <property type="term" value="F:iron ion binding"/>
    <property type="evidence" value="ECO:0007669"/>
    <property type="project" value="InterPro"/>
</dbReference>
<evidence type="ECO:0000256" key="2">
    <source>
        <dbReference type="ARBA" id="ARBA00010617"/>
    </source>
</evidence>
<evidence type="ECO:0000313" key="6">
    <source>
        <dbReference type="EMBL" id="BAY72338.1"/>
    </source>
</evidence>
<comment type="similarity">
    <text evidence="2 4">Belongs to the cytochrome P450 family.</text>
</comment>
<accession>A0A1Z4KTT4</accession>
<keyword evidence="3 4" id="KW-0408">Iron</keyword>
<dbReference type="PANTHER" id="PTHR24305">
    <property type="entry name" value="CYTOCHROME P450"/>
    <property type="match status" value="1"/>
</dbReference>
<feature type="transmembrane region" description="Helical" evidence="5">
    <location>
        <begin position="15"/>
        <end position="36"/>
    </location>
</feature>
<evidence type="ECO:0000256" key="1">
    <source>
        <dbReference type="ARBA" id="ARBA00001971"/>
    </source>
</evidence>
<keyword evidence="4" id="KW-0560">Oxidoreductase</keyword>
<keyword evidence="5" id="KW-0472">Membrane</keyword>
<sequence length="517" mass="59085">MLQYITAQIDNSSSFPYLVTVLSVTTIAGTFAWRWWKQKKKYKSLQSLPSPPKHWLLGNLPQVLAAVKQKKLFQLFFDWSQQLGPMYVVWNGSSPVVILSKPKVIEDTIVNGMRDGSLIRSARLRQAWNDISGPILIGETGNEWQWRRKVWNPEFSSSSLAKYLKIINQACVQVIDTLKETALPKEVEVDPLFVELTMRVISSLVLGIPVDRKITTNEGPPLEVLKVYEAMCVVGYRFLRQATGEKIWMKYLPTKNSQDYWASRRYLEEFLTPRVDLALQMREQSTDFPQVSPLFRESMLVRIAAKEPKYNRQTLIAESVEFLIAGTDTTAHTLSFAVGELSLNPRVFQKAREIVDQAWQGQDNINTESFKELAYISAILKETLRLYSIASGSTSLEAQRDTVIEGKVIPSGTRISWSMLAAGRDPEVYANPEEFLPERWLDKSKETSSLPMIDFGSGPHRCLGEHLSMLEGTMMLALLLRHFDWELVNGRSSLEQLQQNLLIYPSDKMPVRFRLRN</sequence>
<gene>
    <name evidence="6" type="ORF">NIES23_51630</name>
</gene>
<dbReference type="InterPro" id="IPR036396">
    <property type="entry name" value="Cyt_P450_sf"/>
</dbReference>
<dbReference type="PRINTS" id="PR00385">
    <property type="entry name" value="P450"/>
</dbReference>
<reference evidence="6 7" key="1">
    <citation type="submission" date="2017-06" db="EMBL/GenBank/DDBJ databases">
        <title>Genome sequencing of cyanobaciteial culture collection at National Institute for Environmental Studies (NIES).</title>
        <authorList>
            <person name="Hirose Y."/>
            <person name="Shimura Y."/>
            <person name="Fujisawa T."/>
            <person name="Nakamura Y."/>
            <person name="Kawachi M."/>
        </authorList>
    </citation>
    <scope>NUCLEOTIDE SEQUENCE [LARGE SCALE GENOMIC DNA]</scope>
    <source>
        <strain evidence="6 7">NIES-23</strain>
    </source>
</reference>
<dbReference type="GO" id="GO:0004497">
    <property type="term" value="F:monooxygenase activity"/>
    <property type="evidence" value="ECO:0007669"/>
    <property type="project" value="UniProtKB-KW"/>
</dbReference>
<dbReference type="GO" id="GO:0020037">
    <property type="term" value="F:heme binding"/>
    <property type="evidence" value="ECO:0007669"/>
    <property type="project" value="InterPro"/>
</dbReference>
<evidence type="ECO:0000313" key="7">
    <source>
        <dbReference type="Proteomes" id="UP000217507"/>
    </source>
</evidence>
<dbReference type="InterPro" id="IPR001128">
    <property type="entry name" value="Cyt_P450"/>
</dbReference>
<dbReference type="Pfam" id="PF00067">
    <property type="entry name" value="p450"/>
    <property type="match status" value="1"/>
</dbReference>
<dbReference type="SUPFAM" id="SSF48264">
    <property type="entry name" value="Cytochrome P450"/>
    <property type="match status" value="1"/>
</dbReference>
<dbReference type="EMBL" id="AP018216">
    <property type="protein sequence ID" value="BAY72338.1"/>
    <property type="molecule type" value="Genomic_DNA"/>
</dbReference>
<dbReference type="Proteomes" id="UP000217507">
    <property type="component" value="Chromosome"/>
</dbReference>
<evidence type="ECO:0000256" key="4">
    <source>
        <dbReference type="RuleBase" id="RU000461"/>
    </source>
</evidence>
<dbReference type="InterPro" id="IPR017972">
    <property type="entry name" value="Cyt_P450_CS"/>
</dbReference>
<dbReference type="PROSITE" id="PS00086">
    <property type="entry name" value="CYTOCHROME_P450"/>
    <property type="match status" value="1"/>
</dbReference>
<protein>
    <recommendedName>
        <fullName evidence="8">Cytochrome P450</fullName>
    </recommendedName>
</protein>
<evidence type="ECO:0000256" key="5">
    <source>
        <dbReference type="SAM" id="Phobius"/>
    </source>
</evidence>
<organism evidence="6 7">
    <name type="scientific">Trichormus variabilis NIES-23</name>
    <dbReference type="NCBI Taxonomy" id="1973479"/>
    <lineage>
        <taxon>Bacteria</taxon>
        <taxon>Bacillati</taxon>
        <taxon>Cyanobacteriota</taxon>
        <taxon>Cyanophyceae</taxon>
        <taxon>Nostocales</taxon>
        <taxon>Nostocaceae</taxon>
        <taxon>Trichormus</taxon>
    </lineage>
</organism>
<dbReference type="InterPro" id="IPR002401">
    <property type="entry name" value="Cyt_P450_E_grp-I"/>
</dbReference>
<keyword evidence="4" id="KW-0503">Monooxygenase</keyword>